<evidence type="ECO:0000313" key="1">
    <source>
        <dbReference type="EMBL" id="KAG1819286.1"/>
    </source>
</evidence>
<sequence length="290" mass="33132">MKNHAAQATMQKTLCSWLMELLLAHNQHPSDTEIAHVNTAKMDHNLHHHYGVILKFSAAIHILSSQSISPNNVRRGSTALSRGMQGWARMGCHLTPYYHFGMHFAEQMYDFGPCYATWAFAFERHNGKLVRVNHNQHKGAPPDVTQGTAKRQAWYKECWESLSAISSEIYRIVFEYLRHKWHALLHLKPSTSIIGEGENFMGHAKCYSHVWLKKLQYDDDIPNFPWALWATDLGVTVWLAEHLADSEVIPLTALSGHFVLAPIEVHDQKFWITVAYDHTNPEGDVKVGDD</sequence>
<dbReference type="RefSeq" id="XP_041194963.1">
    <property type="nucleotide sequence ID" value="XM_041332704.1"/>
</dbReference>
<dbReference type="EMBL" id="JABBWG010000010">
    <property type="protein sequence ID" value="KAG1819286.1"/>
    <property type="molecule type" value="Genomic_DNA"/>
</dbReference>
<dbReference type="AlphaFoldDB" id="A0A9P7JFA4"/>
<organism evidence="1 2">
    <name type="scientific">Suillus subaureus</name>
    <dbReference type="NCBI Taxonomy" id="48587"/>
    <lineage>
        <taxon>Eukaryota</taxon>
        <taxon>Fungi</taxon>
        <taxon>Dikarya</taxon>
        <taxon>Basidiomycota</taxon>
        <taxon>Agaricomycotina</taxon>
        <taxon>Agaricomycetes</taxon>
        <taxon>Agaricomycetidae</taxon>
        <taxon>Boletales</taxon>
        <taxon>Suillineae</taxon>
        <taxon>Suillaceae</taxon>
        <taxon>Suillus</taxon>
    </lineage>
</organism>
<comment type="caution">
    <text evidence="1">The sequence shown here is derived from an EMBL/GenBank/DDBJ whole genome shotgun (WGS) entry which is preliminary data.</text>
</comment>
<keyword evidence="2" id="KW-1185">Reference proteome</keyword>
<reference evidence="1" key="1">
    <citation type="journal article" date="2020" name="New Phytol.">
        <title>Comparative genomics reveals dynamic genome evolution in host specialist ectomycorrhizal fungi.</title>
        <authorList>
            <person name="Lofgren L.A."/>
            <person name="Nguyen N.H."/>
            <person name="Vilgalys R."/>
            <person name="Ruytinx J."/>
            <person name="Liao H.L."/>
            <person name="Branco S."/>
            <person name="Kuo A."/>
            <person name="LaButti K."/>
            <person name="Lipzen A."/>
            <person name="Andreopoulos W."/>
            <person name="Pangilinan J."/>
            <person name="Riley R."/>
            <person name="Hundley H."/>
            <person name="Na H."/>
            <person name="Barry K."/>
            <person name="Grigoriev I.V."/>
            <person name="Stajich J.E."/>
            <person name="Kennedy P.G."/>
        </authorList>
    </citation>
    <scope>NUCLEOTIDE SEQUENCE</scope>
    <source>
        <strain evidence="1">MN1</strain>
    </source>
</reference>
<evidence type="ECO:0000313" key="2">
    <source>
        <dbReference type="Proteomes" id="UP000807769"/>
    </source>
</evidence>
<protein>
    <submittedName>
        <fullName evidence="1">Uncharacterized protein</fullName>
    </submittedName>
</protein>
<dbReference type="OrthoDB" id="2686586at2759"/>
<dbReference type="GeneID" id="64626721"/>
<name>A0A9P7JFA4_9AGAM</name>
<gene>
    <name evidence="1" type="ORF">BJ212DRAFT_1298511</name>
</gene>
<dbReference type="Proteomes" id="UP000807769">
    <property type="component" value="Unassembled WGS sequence"/>
</dbReference>
<proteinExistence type="predicted"/>
<accession>A0A9P7JFA4</accession>